<evidence type="ECO:0000256" key="3">
    <source>
        <dbReference type="ARBA" id="ARBA00022692"/>
    </source>
</evidence>
<gene>
    <name evidence="7" type="ORF">BRAFLDRAFT_121267</name>
</gene>
<comment type="subcellular location">
    <subcellularLocation>
        <location evidence="1">Membrane</location>
        <topology evidence="1">Multi-pass membrane protein</topology>
    </subcellularLocation>
</comment>
<comment type="similarity">
    <text evidence="2">Belongs to the SURF4 family.</text>
</comment>
<evidence type="ECO:0000256" key="6">
    <source>
        <dbReference type="SAM" id="Phobius"/>
    </source>
</evidence>
<reference evidence="7" key="1">
    <citation type="journal article" date="2008" name="Nature">
        <title>The amphioxus genome and the evolution of the chordate karyotype.</title>
        <authorList>
            <consortium name="US DOE Joint Genome Institute (JGI-PGF)"/>
            <person name="Putnam N.H."/>
            <person name="Butts T."/>
            <person name="Ferrier D.E.K."/>
            <person name="Furlong R.F."/>
            <person name="Hellsten U."/>
            <person name="Kawashima T."/>
            <person name="Robinson-Rechavi M."/>
            <person name="Shoguchi E."/>
            <person name="Terry A."/>
            <person name="Yu J.-K."/>
            <person name="Benito-Gutierrez E.L."/>
            <person name="Dubchak I."/>
            <person name="Garcia-Fernandez J."/>
            <person name="Gibson-Brown J.J."/>
            <person name="Grigoriev I.V."/>
            <person name="Horton A.C."/>
            <person name="de Jong P.J."/>
            <person name="Jurka J."/>
            <person name="Kapitonov V.V."/>
            <person name="Kohara Y."/>
            <person name="Kuroki Y."/>
            <person name="Lindquist E."/>
            <person name="Lucas S."/>
            <person name="Osoegawa K."/>
            <person name="Pennacchio L.A."/>
            <person name="Salamov A.A."/>
            <person name="Satou Y."/>
            <person name="Sauka-Spengler T."/>
            <person name="Schmutz J."/>
            <person name="Shin-I T."/>
            <person name="Toyoda A."/>
            <person name="Bronner-Fraser M."/>
            <person name="Fujiyama A."/>
            <person name="Holland L.Z."/>
            <person name="Holland P.W.H."/>
            <person name="Satoh N."/>
            <person name="Rokhsar D.S."/>
        </authorList>
    </citation>
    <scope>NUCLEOTIDE SEQUENCE [LARGE SCALE GENOMIC DNA]</scope>
    <source>
        <strain evidence="7">S238N-H82</strain>
        <tissue evidence="7">Testes</tissue>
    </source>
</reference>
<keyword evidence="5 6" id="KW-0472">Membrane</keyword>
<feature type="transmembrane region" description="Helical" evidence="6">
    <location>
        <begin position="188"/>
        <end position="208"/>
    </location>
</feature>
<dbReference type="AlphaFoldDB" id="C3Z580"/>
<dbReference type="InParanoid" id="C3Z580"/>
<name>C3Z580_BRAFL</name>
<evidence type="ECO:0000256" key="5">
    <source>
        <dbReference type="ARBA" id="ARBA00023136"/>
    </source>
</evidence>
<proteinExistence type="inferred from homology"/>
<evidence type="ECO:0000256" key="1">
    <source>
        <dbReference type="ARBA" id="ARBA00004141"/>
    </source>
</evidence>
<keyword evidence="3 6" id="KW-0812">Transmembrane</keyword>
<feature type="transmembrane region" description="Helical" evidence="6">
    <location>
        <begin position="125"/>
        <end position="143"/>
    </location>
</feature>
<sequence>MCTVYVLGVSLRPRNVASCHLCSQVFRFFKRNLPVIARLLLMMTFFDDGLRMIYNWTNQTRYFQHSWKISASTAGIAVTLNMVGQLVGCLLVLARRKVEWGCGILLTNVVFQAIMYEYFKYTKYILRSLSLTGCVLLLLLDHWSERKSMDPGLLKVKKEDRTRMLLQLAGRCLVGFMYVSLAQLGPSYPVLFITMVGYVLLGCVMVGYRTRQCAIIMALQFFLVTLVTRTWWLLPWDSSDRDFVKYEFFQAMSAVGGLLQEAVVGPGRASLDERKKDE</sequence>
<dbReference type="STRING" id="7739.C3Z580"/>
<dbReference type="EMBL" id="GG666582">
    <property type="protein sequence ID" value="EEN52437.1"/>
    <property type="molecule type" value="Genomic_DNA"/>
</dbReference>
<feature type="transmembrane region" description="Helical" evidence="6">
    <location>
        <begin position="215"/>
        <end position="234"/>
    </location>
</feature>
<dbReference type="InterPro" id="IPR002995">
    <property type="entry name" value="Surf4"/>
</dbReference>
<accession>C3Z580</accession>
<dbReference type="PROSITE" id="PS01339">
    <property type="entry name" value="SURF4"/>
    <property type="match status" value="1"/>
</dbReference>
<keyword evidence="4 6" id="KW-1133">Transmembrane helix</keyword>
<evidence type="ECO:0000256" key="4">
    <source>
        <dbReference type="ARBA" id="ARBA00022989"/>
    </source>
</evidence>
<feature type="transmembrane region" description="Helical" evidence="6">
    <location>
        <begin position="35"/>
        <end position="54"/>
    </location>
</feature>
<feature type="transmembrane region" description="Helical" evidence="6">
    <location>
        <begin position="74"/>
        <end position="93"/>
    </location>
</feature>
<dbReference type="GO" id="GO:0016020">
    <property type="term" value="C:membrane"/>
    <property type="evidence" value="ECO:0007669"/>
    <property type="project" value="UniProtKB-SubCell"/>
</dbReference>
<dbReference type="eggNOG" id="KOG3998">
    <property type="taxonomic scope" value="Eukaryota"/>
</dbReference>
<organism>
    <name type="scientific">Branchiostoma floridae</name>
    <name type="common">Florida lancelet</name>
    <name type="synonym">Amphioxus</name>
    <dbReference type="NCBI Taxonomy" id="7739"/>
    <lineage>
        <taxon>Eukaryota</taxon>
        <taxon>Metazoa</taxon>
        <taxon>Chordata</taxon>
        <taxon>Cephalochordata</taxon>
        <taxon>Leptocardii</taxon>
        <taxon>Amphioxiformes</taxon>
        <taxon>Branchiostomatidae</taxon>
        <taxon>Branchiostoma</taxon>
    </lineage>
</organism>
<dbReference type="Pfam" id="PF02077">
    <property type="entry name" value="SURF4"/>
    <property type="match status" value="1"/>
</dbReference>
<evidence type="ECO:0000256" key="2">
    <source>
        <dbReference type="ARBA" id="ARBA00006945"/>
    </source>
</evidence>
<protein>
    <submittedName>
        <fullName evidence="7">Uncharacterized protein</fullName>
    </submittedName>
</protein>
<evidence type="ECO:0000313" key="7">
    <source>
        <dbReference type="EMBL" id="EEN52437.1"/>
    </source>
</evidence>